<organism evidence="1 2">
    <name type="scientific">Xylanibacter caecicola</name>
    <dbReference type="NCBI Taxonomy" id="2736294"/>
    <lineage>
        <taxon>Bacteria</taxon>
        <taxon>Pseudomonadati</taxon>
        <taxon>Bacteroidota</taxon>
        <taxon>Bacteroidia</taxon>
        <taxon>Bacteroidales</taxon>
        <taxon>Prevotellaceae</taxon>
        <taxon>Xylanibacter</taxon>
    </lineage>
</organism>
<dbReference type="Gene3D" id="1.20.1440.60">
    <property type="entry name" value="23S rRNA-intervening sequence"/>
    <property type="match status" value="1"/>
</dbReference>
<dbReference type="SUPFAM" id="SSF158446">
    <property type="entry name" value="IVS-encoded protein-like"/>
    <property type="match status" value="1"/>
</dbReference>
<proteinExistence type="predicted"/>
<comment type="caution">
    <text evidence="1">The sequence shown here is derived from an EMBL/GenBank/DDBJ whole genome shotgun (WGS) entry which is preliminary data.</text>
</comment>
<dbReference type="InterPro" id="IPR036583">
    <property type="entry name" value="23S_rRNA_IVS_sf"/>
</dbReference>
<dbReference type="InterPro" id="IPR026354">
    <property type="entry name" value="4helix_suffix_dom"/>
</dbReference>
<reference evidence="1 2" key="1">
    <citation type="submission" date="2020-05" db="EMBL/GenBank/DDBJ databases">
        <title>Distinct polysaccharide utilization as determinants for interspecies competition between intestinal Prevotella spp.</title>
        <authorList>
            <person name="Galvez E.J.C."/>
            <person name="Iljazovic A."/>
            <person name="Strowig T."/>
        </authorList>
    </citation>
    <scope>NUCLEOTIDE SEQUENCE [LARGE SCALE GENOMIC DNA]</scope>
    <source>
        <strain evidence="1 2">PCHR</strain>
    </source>
</reference>
<sequence length="184" mass="21494">MTNKLLPHTGNYKELLTYQKTDVIYQITYFFCKSFLVRGDRTIDQMVQAARSGKQNIIEGCAASATSSKTEIKLVNVAKASLKELLEDYEDYLKTRCHRQWEKGSREYEAMRRLGRDHNDAAFFMDIVRTRSPETIANMAIILINQADYLLFRQLERLSEDFLKNGGFSERMSAMRRKEREKGR</sequence>
<keyword evidence="2" id="KW-1185">Reference proteome</keyword>
<dbReference type="RefSeq" id="WP_172343928.1">
    <property type="nucleotide sequence ID" value="NZ_CASYYZ010000061.1"/>
</dbReference>
<dbReference type="InterPro" id="IPR012657">
    <property type="entry name" value="23S_rRNA-intervening_sequence"/>
</dbReference>
<name>A0ABX2B1Y8_9BACT</name>
<evidence type="ECO:0000313" key="2">
    <source>
        <dbReference type="Proteomes" id="UP000820977"/>
    </source>
</evidence>
<dbReference type="NCBIfam" id="TIGR04258">
    <property type="entry name" value="4helix_suffix"/>
    <property type="match status" value="1"/>
</dbReference>
<dbReference type="Proteomes" id="UP000820977">
    <property type="component" value="Unassembled WGS sequence"/>
</dbReference>
<dbReference type="NCBIfam" id="TIGR02436">
    <property type="entry name" value="four helix bundle protein"/>
    <property type="match status" value="1"/>
</dbReference>
<protein>
    <submittedName>
        <fullName evidence="1">Four helix bundle protein</fullName>
    </submittedName>
</protein>
<evidence type="ECO:0000313" key="1">
    <source>
        <dbReference type="EMBL" id="NPE24438.1"/>
    </source>
</evidence>
<gene>
    <name evidence="1" type="ORF">HPS54_02695</name>
</gene>
<accession>A0ABX2B1Y8</accession>
<dbReference type="EMBL" id="JABKKJ010000002">
    <property type="protein sequence ID" value="NPE24438.1"/>
    <property type="molecule type" value="Genomic_DNA"/>
</dbReference>